<gene>
    <name evidence="2" type="ORF">AS026_02895</name>
</gene>
<name>A0A120FMK4_9HYPH</name>
<evidence type="ECO:0000256" key="1">
    <source>
        <dbReference type="SAM" id="MobiDB-lite"/>
    </source>
</evidence>
<dbReference type="EMBL" id="LNCD01000063">
    <property type="protein sequence ID" value="KWV53976.1"/>
    <property type="molecule type" value="Genomic_DNA"/>
</dbReference>
<dbReference type="AlphaFoldDB" id="A0A120FMK4"/>
<accession>A0A120FMK4</accession>
<organism evidence="2 3">
    <name type="scientific">Rhizobium altiplani</name>
    <dbReference type="NCBI Taxonomy" id="1864509"/>
    <lineage>
        <taxon>Bacteria</taxon>
        <taxon>Pseudomonadati</taxon>
        <taxon>Pseudomonadota</taxon>
        <taxon>Alphaproteobacteria</taxon>
        <taxon>Hyphomicrobiales</taxon>
        <taxon>Rhizobiaceae</taxon>
        <taxon>Rhizobium/Agrobacterium group</taxon>
        <taxon>Rhizobium</taxon>
    </lineage>
</organism>
<protein>
    <submittedName>
        <fullName evidence="2">Uncharacterized protein</fullName>
    </submittedName>
</protein>
<evidence type="ECO:0000313" key="3">
    <source>
        <dbReference type="Proteomes" id="UP000068164"/>
    </source>
</evidence>
<dbReference type="Proteomes" id="UP000068164">
    <property type="component" value="Unassembled WGS sequence"/>
</dbReference>
<keyword evidence="3" id="KW-1185">Reference proteome</keyword>
<reference evidence="2 3" key="1">
    <citation type="submission" date="2015-11" db="EMBL/GenBank/DDBJ databases">
        <title>Draft Genome Sequence of the Strain BR 10423 (Rhizobium sp.) isolated from nodules of Mimosa pudica.</title>
        <authorList>
            <person name="Barauna A.C."/>
            <person name="Zilli J.E."/>
            <person name="Simoes-Araujo J.L."/>
            <person name="Reis V.M."/>
            <person name="James E.K."/>
            <person name="Reis F.B.Jr."/>
            <person name="Rouws L.F."/>
            <person name="Passos S.R."/>
            <person name="Gois S.R."/>
        </authorList>
    </citation>
    <scope>NUCLEOTIDE SEQUENCE [LARGE SCALE GENOMIC DNA]</scope>
    <source>
        <strain evidence="2 3">BR10423</strain>
    </source>
</reference>
<evidence type="ECO:0000313" key="2">
    <source>
        <dbReference type="EMBL" id="KWV53976.1"/>
    </source>
</evidence>
<sequence length="123" mass="13435">MKTHHPALGSDLWRFVQTCKFARQTAVGKEGQHMVVSQLDESGGHLFKIPSLSGSRRRTGPKTQLPCAPGNAGNGLDCFRKIRAPLFAKTMESVGSSSRLPWPVGLSNGDTNGIRQQPLPWRV</sequence>
<comment type="caution">
    <text evidence="2">The sequence shown here is derived from an EMBL/GenBank/DDBJ whole genome shotgun (WGS) entry which is preliminary data.</text>
</comment>
<feature type="region of interest" description="Disordered" evidence="1">
    <location>
        <begin position="50"/>
        <end position="70"/>
    </location>
</feature>
<proteinExistence type="predicted"/>